<keyword evidence="17" id="KW-1185">Reference proteome</keyword>
<reference evidence="16 17" key="1">
    <citation type="submission" date="2020-04" db="EMBL/GenBank/DDBJ databases">
        <authorList>
            <person name="Alioto T."/>
            <person name="Alioto T."/>
            <person name="Gomez Garrido J."/>
        </authorList>
    </citation>
    <scope>NUCLEOTIDE SEQUENCE [LARGE SCALE GENOMIC DNA]</scope>
</reference>
<dbReference type="GO" id="GO:0016042">
    <property type="term" value="P:lipid catabolic process"/>
    <property type="evidence" value="ECO:0007669"/>
    <property type="project" value="UniProtKB-KW"/>
</dbReference>
<dbReference type="Gene3D" id="3.20.20.190">
    <property type="entry name" value="Phosphatidylinositol (PI) phosphodiesterase"/>
    <property type="match status" value="1"/>
</dbReference>
<comment type="subcellular location">
    <subcellularLocation>
        <location evidence="2">Cytoplasm</location>
    </subcellularLocation>
</comment>
<dbReference type="InterPro" id="IPR011993">
    <property type="entry name" value="PH-like_dom_sf"/>
</dbReference>
<dbReference type="InterPro" id="IPR000909">
    <property type="entry name" value="PLipase_C_PInositol-sp_X_dom"/>
</dbReference>
<evidence type="ECO:0000313" key="16">
    <source>
        <dbReference type="EMBL" id="CAB3361522.1"/>
    </source>
</evidence>
<dbReference type="PRINTS" id="PR00390">
    <property type="entry name" value="PHPHLIPASEC"/>
</dbReference>
<evidence type="ECO:0000256" key="6">
    <source>
        <dbReference type="ARBA" id="ARBA00022963"/>
    </source>
</evidence>
<dbReference type="SUPFAM" id="SSF51695">
    <property type="entry name" value="PLC-like phosphodiesterases"/>
    <property type="match status" value="1"/>
</dbReference>
<dbReference type="Pfam" id="PF00388">
    <property type="entry name" value="PI-PLC-X"/>
    <property type="match status" value="1"/>
</dbReference>
<comment type="caution">
    <text evidence="16">The sequence shown here is derived from an EMBL/GenBank/DDBJ whole genome shotgun (WGS) entry which is preliminary data.</text>
</comment>
<evidence type="ECO:0000256" key="2">
    <source>
        <dbReference type="ARBA" id="ARBA00004496"/>
    </source>
</evidence>
<evidence type="ECO:0000256" key="8">
    <source>
        <dbReference type="ARBA" id="ARBA00023224"/>
    </source>
</evidence>
<dbReference type="InterPro" id="IPR035892">
    <property type="entry name" value="C2_domain_sf"/>
</dbReference>
<dbReference type="SUPFAM" id="SSF50729">
    <property type="entry name" value="PH domain-like"/>
    <property type="match status" value="1"/>
</dbReference>
<feature type="region of interest" description="Disordered" evidence="11">
    <location>
        <begin position="501"/>
        <end position="539"/>
    </location>
</feature>
<dbReference type="Pfam" id="PF00168">
    <property type="entry name" value="C2"/>
    <property type="match status" value="1"/>
</dbReference>
<feature type="domain" description="PI-PLC Y-box" evidence="14">
    <location>
        <begin position="553"/>
        <end position="669"/>
    </location>
</feature>
<evidence type="ECO:0000256" key="7">
    <source>
        <dbReference type="ARBA" id="ARBA00023098"/>
    </source>
</evidence>
<dbReference type="PANTHER" id="PTHR10336:SF209">
    <property type="entry name" value="PHOSPHOINOSITIDE PHOSPHOLIPASE C"/>
    <property type="match status" value="1"/>
</dbReference>
<dbReference type="Gene3D" id="1.10.238.10">
    <property type="entry name" value="EF-hand"/>
    <property type="match status" value="2"/>
</dbReference>
<dbReference type="EC" id="3.1.4.11" evidence="3 10"/>
<evidence type="ECO:0000259" key="14">
    <source>
        <dbReference type="PROSITE" id="PS50008"/>
    </source>
</evidence>
<dbReference type="Pfam" id="PF00387">
    <property type="entry name" value="PI-PLC-Y"/>
    <property type="match status" value="1"/>
</dbReference>
<dbReference type="Gene3D" id="2.30.29.30">
    <property type="entry name" value="Pleckstrin-homology domain (PH domain)/Phosphotyrosine-binding domain (PTB)"/>
    <property type="match status" value="1"/>
</dbReference>
<dbReference type="OrthoDB" id="269822at2759"/>
<feature type="domain" description="PH" evidence="12">
    <location>
        <begin position="46"/>
        <end position="172"/>
    </location>
</feature>
<gene>
    <name evidence="16" type="ORF">CLODIP_2_CD15798</name>
</gene>
<organism evidence="16 17">
    <name type="scientific">Cloeon dipterum</name>
    <dbReference type="NCBI Taxonomy" id="197152"/>
    <lineage>
        <taxon>Eukaryota</taxon>
        <taxon>Metazoa</taxon>
        <taxon>Ecdysozoa</taxon>
        <taxon>Arthropoda</taxon>
        <taxon>Hexapoda</taxon>
        <taxon>Insecta</taxon>
        <taxon>Pterygota</taxon>
        <taxon>Palaeoptera</taxon>
        <taxon>Ephemeroptera</taxon>
        <taxon>Pisciforma</taxon>
        <taxon>Baetidae</taxon>
        <taxon>Cloeon</taxon>
    </lineage>
</organism>
<dbReference type="FunFam" id="3.20.20.190:FF:000039">
    <property type="entry name" value="Phosphoinositide phospholipase C"/>
    <property type="match status" value="1"/>
</dbReference>
<feature type="domain" description="EF-hand" evidence="15">
    <location>
        <begin position="182"/>
        <end position="217"/>
    </location>
</feature>
<dbReference type="PROSITE" id="PS50222">
    <property type="entry name" value="EF_HAND_2"/>
    <property type="match status" value="1"/>
</dbReference>
<dbReference type="InterPro" id="IPR017946">
    <property type="entry name" value="PLC-like_Pdiesterase_TIM-brl"/>
</dbReference>
<dbReference type="SUPFAM" id="SSF47473">
    <property type="entry name" value="EF-hand"/>
    <property type="match status" value="1"/>
</dbReference>
<dbReference type="InterPro" id="IPR001849">
    <property type="entry name" value="PH_domain"/>
</dbReference>
<keyword evidence="4" id="KW-0963">Cytoplasm</keyword>
<sequence>MILFDYEPEEMTNLYKNRFLLNLEHLTETRNPILLRDELEIEAITKIIERGAYLWKVRSYTRWFQRWFFVDVNGHQFGYHRSGLRRAMCVVKSRVLVDFSDIVDVRKGWRSDVFNQIAKEVEGKPRSSVDVDENTCFTVVVGGSNRNRTFDLVAKTPEECDTWVRGLKHLIHMSKTQEKSEQFDRWLMKMFRSADDNKDGGLSFDECLSLLKQMNVKLRKSYARKLFNQANSLTRSSDREQVLDENEFVAFYHLLMSRPEINTLFSRYADEDDELSSEGLSQFFYRELRCTKHADDCLELIREYEPSDLKHKDEPKMSVIGFTNLLLSEEFQLCESKHLAEVYQDMTQPLSHYFIASSHNTYLTGNQLSGESTVEGYINALTKGCRCVELDCWDGPKGEPMVYHGFTLTTKIMFHDILTDAILPYAFKVSDYPVILSLEVHCSAEQQARMAHHLTTILGELLYLQPVDDLTQLPSPEQLKRKIIIKAKKLKTQLCKPMRMSKAEDINDGQDDEESSQSEPDSDNEADEEPVQADGTISSTVVKKQQVPVECHLSDLVNICQAVHFHGLHYSKMHGKCFHMSSFAENKAKKLISNDLDGFIDYNRRQLSRIYPGGKRADSSNFNPIQFWNAGCQIVALNYQGKESPCFYNEAKFKTNGNCGYILKPSYLRDQTSYSLNDRPAWSPKVLRLQLISGQHIPKPDNSTDGEIVDPYIKVKVIGMECDQREFKTNDIHDNGLNPVWNETFEFPVFYPDLAMLNLAVKDNSNTGVNELLGAYAVPFTSLREGYCHCPLLNEQRQPLSPATLFMHVSITE</sequence>
<dbReference type="PROSITE" id="PS50003">
    <property type="entry name" value="PH_DOMAIN"/>
    <property type="match status" value="1"/>
</dbReference>
<dbReference type="Proteomes" id="UP000494165">
    <property type="component" value="Unassembled WGS sequence"/>
</dbReference>
<evidence type="ECO:0000256" key="10">
    <source>
        <dbReference type="RuleBase" id="RU361133"/>
    </source>
</evidence>
<evidence type="ECO:0000256" key="5">
    <source>
        <dbReference type="ARBA" id="ARBA00022801"/>
    </source>
</evidence>
<protein>
    <recommendedName>
        <fullName evidence="3 10">Phosphoinositide phospholipase C</fullName>
        <ecNumber evidence="3 10">3.1.4.11</ecNumber>
    </recommendedName>
</protein>
<keyword evidence="7 10" id="KW-0443">Lipid metabolism</keyword>
<dbReference type="SMART" id="SM00054">
    <property type="entry name" value="EFh"/>
    <property type="match status" value="1"/>
</dbReference>
<dbReference type="CDD" id="cd16202">
    <property type="entry name" value="EFh_PI-PLCdelta"/>
    <property type="match status" value="1"/>
</dbReference>
<dbReference type="SMART" id="SM00149">
    <property type="entry name" value="PLCYc"/>
    <property type="match status" value="1"/>
</dbReference>
<dbReference type="InterPro" id="IPR001711">
    <property type="entry name" value="PLipase_C_Pinositol-sp_Y"/>
</dbReference>
<evidence type="ECO:0000256" key="4">
    <source>
        <dbReference type="ARBA" id="ARBA00022490"/>
    </source>
</evidence>
<evidence type="ECO:0000256" key="3">
    <source>
        <dbReference type="ARBA" id="ARBA00012368"/>
    </source>
</evidence>
<keyword evidence="5 10" id="KW-0378">Hydrolase</keyword>
<dbReference type="GO" id="GO:0005737">
    <property type="term" value="C:cytoplasm"/>
    <property type="evidence" value="ECO:0007669"/>
    <property type="project" value="UniProtKB-SubCell"/>
</dbReference>
<dbReference type="Pfam" id="PF09279">
    <property type="entry name" value="EF-hand_like"/>
    <property type="match status" value="1"/>
</dbReference>
<dbReference type="GO" id="GO:0004435">
    <property type="term" value="F:phosphatidylinositol-4,5-bisphosphate phospholipase C activity"/>
    <property type="evidence" value="ECO:0007669"/>
    <property type="project" value="UniProtKB-EC"/>
</dbReference>
<proteinExistence type="predicted"/>
<keyword evidence="6 10" id="KW-0442">Lipid degradation</keyword>
<dbReference type="CDD" id="cd00275">
    <property type="entry name" value="C2_PLC_like"/>
    <property type="match status" value="1"/>
</dbReference>
<dbReference type="SMART" id="SM00239">
    <property type="entry name" value="C2"/>
    <property type="match status" value="1"/>
</dbReference>
<evidence type="ECO:0000259" key="12">
    <source>
        <dbReference type="PROSITE" id="PS50003"/>
    </source>
</evidence>
<comment type="catalytic activity">
    <reaction evidence="9">
        <text>a 1,2-diacyl-sn-glycero-3-phospho-(1D-myo-inositol-4,5-bisphosphate) + H2O = 1D-myo-inositol 1,4,5-trisphosphate + a 1,2-diacyl-sn-glycerol + H(+)</text>
        <dbReference type="Rhea" id="RHEA:33179"/>
        <dbReference type="ChEBI" id="CHEBI:15377"/>
        <dbReference type="ChEBI" id="CHEBI:15378"/>
        <dbReference type="ChEBI" id="CHEBI:17815"/>
        <dbReference type="ChEBI" id="CHEBI:58456"/>
        <dbReference type="ChEBI" id="CHEBI:203600"/>
        <dbReference type="EC" id="3.1.4.11"/>
    </reaction>
    <physiologicalReaction direction="left-to-right" evidence="9">
        <dbReference type="Rhea" id="RHEA:33180"/>
    </physiologicalReaction>
</comment>
<feature type="domain" description="C2" evidence="13">
    <location>
        <begin position="668"/>
        <end position="794"/>
    </location>
</feature>
<dbReference type="InterPro" id="IPR011992">
    <property type="entry name" value="EF-hand-dom_pair"/>
</dbReference>
<dbReference type="InterPro" id="IPR000008">
    <property type="entry name" value="C2_dom"/>
</dbReference>
<dbReference type="PROSITE" id="PS50008">
    <property type="entry name" value="PIPLC_Y_DOMAIN"/>
    <property type="match status" value="1"/>
</dbReference>
<dbReference type="GO" id="GO:0005509">
    <property type="term" value="F:calcium ion binding"/>
    <property type="evidence" value="ECO:0007669"/>
    <property type="project" value="InterPro"/>
</dbReference>
<dbReference type="Gene3D" id="2.60.40.150">
    <property type="entry name" value="C2 domain"/>
    <property type="match status" value="1"/>
</dbReference>
<dbReference type="InterPro" id="IPR002048">
    <property type="entry name" value="EF_hand_dom"/>
</dbReference>
<evidence type="ECO:0000256" key="11">
    <source>
        <dbReference type="SAM" id="MobiDB-lite"/>
    </source>
</evidence>
<evidence type="ECO:0000256" key="1">
    <source>
        <dbReference type="ARBA" id="ARBA00001913"/>
    </source>
</evidence>
<evidence type="ECO:0000259" key="15">
    <source>
        <dbReference type="PROSITE" id="PS50222"/>
    </source>
</evidence>
<dbReference type="GO" id="GO:0035556">
    <property type="term" value="P:intracellular signal transduction"/>
    <property type="evidence" value="ECO:0007669"/>
    <property type="project" value="InterPro"/>
</dbReference>
<evidence type="ECO:0000259" key="13">
    <source>
        <dbReference type="PROSITE" id="PS50004"/>
    </source>
</evidence>
<dbReference type="SUPFAM" id="SSF49562">
    <property type="entry name" value="C2 domain (Calcium/lipid-binding domain, CaLB)"/>
    <property type="match status" value="1"/>
</dbReference>
<dbReference type="InterPro" id="IPR015359">
    <property type="entry name" value="PLC_EF-hand-like"/>
</dbReference>
<dbReference type="PANTHER" id="PTHR10336">
    <property type="entry name" value="PHOSPHOINOSITIDE-SPECIFIC PHOSPHOLIPASE C FAMILY PROTEIN"/>
    <property type="match status" value="1"/>
</dbReference>
<dbReference type="AlphaFoldDB" id="A0A8S1C105"/>
<dbReference type="FunFam" id="1.10.238.10:FF:000005">
    <property type="entry name" value="Phosphoinositide phospholipase C"/>
    <property type="match status" value="1"/>
</dbReference>
<dbReference type="SMART" id="SM00148">
    <property type="entry name" value="PLCXc"/>
    <property type="match status" value="1"/>
</dbReference>
<dbReference type="PROSITE" id="PS50004">
    <property type="entry name" value="C2"/>
    <property type="match status" value="1"/>
</dbReference>
<dbReference type="EMBL" id="CADEPI010000006">
    <property type="protein sequence ID" value="CAB3361522.1"/>
    <property type="molecule type" value="Genomic_DNA"/>
</dbReference>
<evidence type="ECO:0000313" key="17">
    <source>
        <dbReference type="Proteomes" id="UP000494165"/>
    </source>
</evidence>
<dbReference type="PROSITE" id="PS50007">
    <property type="entry name" value="PIPLC_X_DOMAIN"/>
    <property type="match status" value="1"/>
</dbReference>
<name>A0A8S1C105_9INSE</name>
<dbReference type="SMART" id="SM00233">
    <property type="entry name" value="PH"/>
    <property type="match status" value="1"/>
</dbReference>
<comment type="cofactor">
    <cofactor evidence="1">
        <name>Ca(2+)</name>
        <dbReference type="ChEBI" id="CHEBI:29108"/>
    </cofactor>
</comment>
<evidence type="ECO:0000256" key="9">
    <source>
        <dbReference type="ARBA" id="ARBA00023674"/>
    </source>
</evidence>
<dbReference type="GO" id="GO:0005886">
    <property type="term" value="C:plasma membrane"/>
    <property type="evidence" value="ECO:0007669"/>
    <property type="project" value="TreeGrafter"/>
</dbReference>
<accession>A0A8S1C105</accession>
<keyword evidence="8" id="KW-0807">Transducer</keyword>
<feature type="compositionally biased region" description="Acidic residues" evidence="11">
    <location>
        <begin position="506"/>
        <end position="531"/>
    </location>
</feature>
<dbReference type="InterPro" id="IPR001192">
    <property type="entry name" value="PI-PLC_fam"/>
</dbReference>